<reference evidence="1" key="1">
    <citation type="journal article" date="2015" name="Nature">
        <title>Complex archaea that bridge the gap between prokaryotes and eukaryotes.</title>
        <authorList>
            <person name="Spang A."/>
            <person name="Saw J.H."/>
            <person name="Jorgensen S.L."/>
            <person name="Zaremba-Niedzwiedzka K."/>
            <person name="Martijn J."/>
            <person name="Lind A.E."/>
            <person name="van Eijk R."/>
            <person name="Schleper C."/>
            <person name="Guy L."/>
            <person name="Ettema T.J."/>
        </authorList>
    </citation>
    <scope>NUCLEOTIDE SEQUENCE</scope>
</reference>
<organism evidence="1">
    <name type="scientific">marine sediment metagenome</name>
    <dbReference type="NCBI Taxonomy" id="412755"/>
    <lineage>
        <taxon>unclassified sequences</taxon>
        <taxon>metagenomes</taxon>
        <taxon>ecological metagenomes</taxon>
    </lineage>
</organism>
<name>A0A0F9PC07_9ZZZZ</name>
<comment type="caution">
    <text evidence="1">The sequence shown here is derived from an EMBL/GenBank/DDBJ whole genome shotgun (WGS) entry which is preliminary data.</text>
</comment>
<evidence type="ECO:0000313" key="1">
    <source>
        <dbReference type="EMBL" id="KKN22052.1"/>
    </source>
</evidence>
<dbReference type="AlphaFoldDB" id="A0A0F9PC07"/>
<dbReference type="EMBL" id="LAZR01003096">
    <property type="protein sequence ID" value="KKN22052.1"/>
    <property type="molecule type" value="Genomic_DNA"/>
</dbReference>
<sequence length="97" mass="10856">MTNLVPIHIDKDTGELVARPTSTGTPLAQGHLHTQTTPATVWVINHGRNTDQVLVQVYDINREVVIPNVIRVFNLTTVRVEFLSPQDGFAHLVFFKV</sequence>
<protein>
    <submittedName>
        <fullName evidence="1">Uncharacterized protein</fullName>
    </submittedName>
</protein>
<accession>A0A0F9PC07</accession>
<gene>
    <name evidence="1" type="ORF">LCGC14_0919140</name>
</gene>
<proteinExistence type="predicted"/>